<evidence type="ECO:0000256" key="1">
    <source>
        <dbReference type="SAM" id="MobiDB-lite"/>
    </source>
</evidence>
<sequence>LKDCPQGRNQQTSQRNGPTNNNNAEGTRNGGPRAGHRPQNQSRPTTGRVFTVRGAETSMSTELIQVFEITTC</sequence>
<accession>A0A392S2A7</accession>
<protein>
    <submittedName>
        <fullName evidence="2">Uncharacterized protein</fullName>
    </submittedName>
</protein>
<feature type="compositionally biased region" description="Polar residues" evidence="1">
    <location>
        <begin position="7"/>
        <end position="26"/>
    </location>
</feature>
<proteinExistence type="predicted"/>
<comment type="caution">
    <text evidence="2">The sequence shown here is derived from an EMBL/GenBank/DDBJ whole genome shotgun (WGS) entry which is preliminary data.</text>
</comment>
<feature type="region of interest" description="Disordered" evidence="1">
    <location>
        <begin position="1"/>
        <end position="49"/>
    </location>
</feature>
<evidence type="ECO:0000313" key="2">
    <source>
        <dbReference type="EMBL" id="MCI42015.1"/>
    </source>
</evidence>
<feature type="non-terminal residue" evidence="2">
    <location>
        <position position="1"/>
    </location>
</feature>
<reference evidence="2 3" key="1">
    <citation type="journal article" date="2018" name="Front. Plant Sci.">
        <title>Red Clover (Trifolium pratense) and Zigzag Clover (T. medium) - A Picture of Genomic Similarities and Differences.</title>
        <authorList>
            <person name="Dluhosova J."/>
            <person name="Istvanek J."/>
            <person name="Nedelnik J."/>
            <person name="Repkova J."/>
        </authorList>
    </citation>
    <scope>NUCLEOTIDE SEQUENCE [LARGE SCALE GENOMIC DNA]</scope>
    <source>
        <strain evidence="3">cv. 10/8</strain>
        <tissue evidence="2">Leaf</tissue>
    </source>
</reference>
<dbReference type="AlphaFoldDB" id="A0A392S2A7"/>
<evidence type="ECO:0000313" key="3">
    <source>
        <dbReference type="Proteomes" id="UP000265520"/>
    </source>
</evidence>
<organism evidence="2 3">
    <name type="scientific">Trifolium medium</name>
    <dbReference type="NCBI Taxonomy" id="97028"/>
    <lineage>
        <taxon>Eukaryota</taxon>
        <taxon>Viridiplantae</taxon>
        <taxon>Streptophyta</taxon>
        <taxon>Embryophyta</taxon>
        <taxon>Tracheophyta</taxon>
        <taxon>Spermatophyta</taxon>
        <taxon>Magnoliopsida</taxon>
        <taxon>eudicotyledons</taxon>
        <taxon>Gunneridae</taxon>
        <taxon>Pentapetalae</taxon>
        <taxon>rosids</taxon>
        <taxon>fabids</taxon>
        <taxon>Fabales</taxon>
        <taxon>Fabaceae</taxon>
        <taxon>Papilionoideae</taxon>
        <taxon>50 kb inversion clade</taxon>
        <taxon>NPAAA clade</taxon>
        <taxon>Hologalegina</taxon>
        <taxon>IRL clade</taxon>
        <taxon>Trifolieae</taxon>
        <taxon>Trifolium</taxon>
    </lineage>
</organism>
<dbReference type="Proteomes" id="UP000265520">
    <property type="component" value="Unassembled WGS sequence"/>
</dbReference>
<keyword evidence="3" id="KW-1185">Reference proteome</keyword>
<name>A0A392S2A7_9FABA</name>
<dbReference type="EMBL" id="LXQA010299146">
    <property type="protein sequence ID" value="MCI42015.1"/>
    <property type="molecule type" value="Genomic_DNA"/>
</dbReference>